<evidence type="ECO:0000313" key="1">
    <source>
        <dbReference type="EMBL" id="MDQ7952193.1"/>
    </source>
</evidence>
<proteinExistence type="predicted"/>
<organism evidence="1 2">
    <name type="scientific">Stenotrophomonas geniculata</name>
    <dbReference type="NCBI Taxonomy" id="86188"/>
    <lineage>
        <taxon>Bacteria</taxon>
        <taxon>Pseudomonadati</taxon>
        <taxon>Pseudomonadota</taxon>
        <taxon>Gammaproteobacteria</taxon>
        <taxon>Lysobacterales</taxon>
        <taxon>Lysobacteraceae</taxon>
        <taxon>Stenotrophomonas</taxon>
    </lineage>
</organism>
<dbReference type="AlphaFoldDB" id="A0AAP5C3M6"/>
<sequence length="98" mass="11637">MLKVEIESLRFYSRFDEDAFFSRLSKTSGVVSVEGFLRTINVSVDPSAVDEDGMRELISLFQRYGIDMRQLRELETKEFSTWMRNRSAYWFKSMYPDP</sequence>
<dbReference type="Proteomes" id="UP001240529">
    <property type="component" value="Unassembled WGS sequence"/>
</dbReference>
<reference evidence="1" key="1">
    <citation type="submission" date="2023-07" db="EMBL/GenBank/DDBJ databases">
        <authorList>
            <person name="Shahid S."/>
            <person name="Akbar M.Y."/>
            <person name="Ajmal W."/>
            <person name="Ansari A."/>
            <person name="Ghazanfar S."/>
        </authorList>
    </citation>
    <scope>NUCLEOTIDE SEQUENCE</scope>
    <source>
        <strain evidence="1">NIGAB</strain>
    </source>
</reference>
<protein>
    <submittedName>
        <fullName evidence="1">Uncharacterized protein</fullName>
    </submittedName>
</protein>
<accession>A0AAP5C3M6</accession>
<name>A0AAP5C3M6_9GAMM</name>
<dbReference type="EMBL" id="JAVIAC010000004">
    <property type="protein sequence ID" value="MDQ7952193.1"/>
    <property type="molecule type" value="Genomic_DNA"/>
</dbReference>
<comment type="caution">
    <text evidence="1">The sequence shown here is derived from an EMBL/GenBank/DDBJ whole genome shotgun (WGS) entry which is preliminary data.</text>
</comment>
<dbReference type="RefSeq" id="WP_054170625.1">
    <property type="nucleotide sequence ID" value="NZ_JAUZEA010000004.1"/>
</dbReference>
<evidence type="ECO:0000313" key="2">
    <source>
        <dbReference type="Proteomes" id="UP001240529"/>
    </source>
</evidence>
<gene>
    <name evidence="1" type="ORF">Q0031_10400</name>
</gene>